<dbReference type="GO" id="GO:0006799">
    <property type="term" value="P:polyphosphate biosynthetic process"/>
    <property type="evidence" value="ECO:0007669"/>
    <property type="project" value="UniProtKB-ARBA"/>
</dbReference>
<dbReference type="InterPro" id="IPR018966">
    <property type="entry name" value="VTC_domain"/>
</dbReference>
<reference evidence="2 3" key="1">
    <citation type="submission" date="2019-03" db="EMBL/GenBank/DDBJ databases">
        <title>Genomic Encyclopedia of Type Strains, Phase IV (KMG-IV): sequencing the most valuable type-strain genomes for metagenomic binning, comparative biology and taxonomic classification.</title>
        <authorList>
            <person name="Goeker M."/>
        </authorList>
    </citation>
    <scope>NUCLEOTIDE SEQUENCE [LARGE SCALE GENOMIC DNA]</scope>
    <source>
        <strain evidence="2 3">DSM 29489</strain>
    </source>
</reference>
<protein>
    <submittedName>
        <fullName evidence="2">VTC domain-containing protein</fullName>
    </submittedName>
</protein>
<dbReference type="Pfam" id="PF09359">
    <property type="entry name" value="VTC"/>
    <property type="match status" value="1"/>
</dbReference>
<dbReference type="AlphaFoldDB" id="A0A4V2URG7"/>
<sequence>MKITAIPIQEVFKRTEKKYLLTRRQMEVLQAAIADRMEPDVYGKYSIYNIYFDTPDFSLIRTSIEKPVYKEKIRLRSYCVPQADDSVFLELKKKSERVVGKRRVTLKLKEAERYLLRRIYPERADCQILHEIDFALARYQVVPAAYIAYDREALSGIEDSQLRITFDENITCRKTDLKLEQGRYGISLLEEEQVLMEIKIPEAMPVWLAELLSEMEIFPVSYSKYGTYYKQYILPEQYLLYQESLQRLIQVKGGVCYA</sequence>
<dbReference type="EMBL" id="SLZZ01000016">
    <property type="protein sequence ID" value="TCS77522.1"/>
    <property type="molecule type" value="Genomic_DNA"/>
</dbReference>
<dbReference type="InterPro" id="IPR033469">
    <property type="entry name" value="CYTH-like_dom_sf"/>
</dbReference>
<name>A0A4V2URG7_9FIRM</name>
<evidence type="ECO:0000259" key="1">
    <source>
        <dbReference type="Pfam" id="PF09359"/>
    </source>
</evidence>
<feature type="domain" description="VTC" evidence="1">
    <location>
        <begin position="13"/>
        <end position="230"/>
    </location>
</feature>
<proteinExistence type="predicted"/>
<dbReference type="InterPro" id="IPR042267">
    <property type="entry name" value="VTC_sf"/>
</dbReference>
<comment type="caution">
    <text evidence="2">The sequence shown here is derived from an EMBL/GenBank/DDBJ whole genome shotgun (WGS) entry which is preliminary data.</text>
</comment>
<accession>A0A4V2URG7</accession>
<dbReference type="Gene3D" id="3.20.100.30">
    <property type="entry name" value="VTC, catalytic tunnel domain"/>
    <property type="match status" value="1"/>
</dbReference>
<dbReference type="Proteomes" id="UP000295726">
    <property type="component" value="Unassembled WGS sequence"/>
</dbReference>
<dbReference type="OrthoDB" id="185578at2"/>
<dbReference type="RefSeq" id="WP_132381979.1">
    <property type="nucleotide sequence ID" value="NZ_DAIQXH010000057.1"/>
</dbReference>
<organism evidence="2 3">
    <name type="scientific">Muricomes intestini</name>
    <dbReference type="NCBI Taxonomy" id="1796634"/>
    <lineage>
        <taxon>Bacteria</taxon>
        <taxon>Bacillati</taxon>
        <taxon>Bacillota</taxon>
        <taxon>Clostridia</taxon>
        <taxon>Lachnospirales</taxon>
        <taxon>Lachnospiraceae</taxon>
        <taxon>Muricomes</taxon>
    </lineage>
</organism>
<evidence type="ECO:0000313" key="2">
    <source>
        <dbReference type="EMBL" id="TCS77522.1"/>
    </source>
</evidence>
<dbReference type="CDD" id="cd07750">
    <property type="entry name" value="PolyPPase_VTC_like"/>
    <property type="match status" value="1"/>
</dbReference>
<evidence type="ECO:0000313" key="3">
    <source>
        <dbReference type="Proteomes" id="UP000295726"/>
    </source>
</evidence>
<dbReference type="SUPFAM" id="SSF55154">
    <property type="entry name" value="CYTH-like phosphatases"/>
    <property type="match status" value="1"/>
</dbReference>
<gene>
    <name evidence="2" type="ORF">EDD59_1163</name>
</gene>
<keyword evidence="3" id="KW-1185">Reference proteome</keyword>